<dbReference type="Proteomes" id="UP001396334">
    <property type="component" value="Unassembled WGS sequence"/>
</dbReference>
<proteinExistence type="predicted"/>
<protein>
    <recommendedName>
        <fullName evidence="3">RNase H type-1 domain-containing protein</fullName>
    </recommendedName>
</protein>
<accession>A0ABR2TY30</accession>
<reference evidence="1 2" key="1">
    <citation type="journal article" date="2024" name="G3 (Bethesda)">
        <title>Genome assembly of Hibiscus sabdariffa L. provides insights into metabolisms of medicinal natural products.</title>
        <authorList>
            <person name="Kim T."/>
        </authorList>
    </citation>
    <scope>NUCLEOTIDE SEQUENCE [LARGE SCALE GENOMIC DNA]</scope>
    <source>
        <strain evidence="1">TK-2024</strain>
        <tissue evidence="1">Old leaves</tissue>
    </source>
</reference>
<keyword evidence="2" id="KW-1185">Reference proteome</keyword>
<evidence type="ECO:0000313" key="1">
    <source>
        <dbReference type="EMBL" id="KAK9042169.1"/>
    </source>
</evidence>
<gene>
    <name evidence="1" type="ORF">V6N11_017248</name>
</gene>
<sequence length="115" mass="12628">MLLGQASWDERKVHSAFHLTDATAILRVMIAPSHGDIIIRRHHDSGIYSASRAINGIYSAKVVGLTSSLCPLFQMEEEIVLHALRVCLSSKEALCMVRVPNRLVHSQAPQTLGLA</sequence>
<dbReference type="EMBL" id="JBBPBN010000004">
    <property type="protein sequence ID" value="KAK9042169.1"/>
    <property type="molecule type" value="Genomic_DNA"/>
</dbReference>
<comment type="caution">
    <text evidence="1">The sequence shown here is derived from an EMBL/GenBank/DDBJ whole genome shotgun (WGS) entry which is preliminary data.</text>
</comment>
<name>A0ABR2TY30_9ROSI</name>
<evidence type="ECO:0000313" key="2">
    <source>
        <dbReference type="Proteomes" id="UP001396334"/>
    </source>
</evidence>
<organism evidence="1 2">
    <name type="scientific">Hibiscus sabdariffa</name>
    <name type="common">roselle</name>
    <dbReference type="NCBI Taxonomy" id="183260"/>
    <lineage>
        <taxon>Eukaryota</taxon>
        <taxon>Viridiplantae</taxon>
        <taxon>Streptophyta</taxon>
        <taxon>Embryophyta</taxon>
        <taxon>Tracheophyta</taxon>
        <taxon>Spermatophyta</taxon>
        <taxon>Magnoliopsida</taxon>
        <taxon>eudicotyledons</taxon>
        <taxon>Gunneridae</taxon>
        <taxon>Pentapetalae</taxon>
        <taxon>rosids</taxon>
        <taxon>malvids</taxon>
        <taxon>Malvales</taxon>
        <taxon>Malvaceae</taxon>
        <taxon>Malvoideae</taxon>
        <taxon>Hibiscus</taxon>
    </lineage>
</organism>
<evidence type="ECO:0008006" key="3">
    <source>
        <dbReference type="Google" id="ProtNLM"/>
    </source>
</evidence>